<evidence type="ECO:0000313" key="4">
    <source>
        <dbReference type="Proteomes" id="UP000193804"/>
    </source>
</evidence>
<name>A0A1X7KL44_9BACT</name>
<keyword evidence="1" id="KW-1133">Transmembrane helix</keyword>
<proteinExistence type="predicted"/>
<keyword evidence="1" id="KW-0812">Transmembrane</keyword>
<evidence type="ECO:0000256" key="1">
    <source>
        <dbReference type="SAM" id="Phobius"/>
    </source>
</evidence>
<protein>
    <submittedName>
        <fullName evidence="3">CubicO group peptidase, beta-lactamase class C family</fullName>
    </submittedName>
</protein>
<dbReference type="InterPro" id="IPR050789">
    <property type="entry name" value="Diverse_Enzym_Activities"/>
</dbReference>
<evidence type="ECO:0000313" key="3">
    <source>
        <dbReference type="EMBL" id="SMG42188.1"/>
    </source>
</evidence>
<sequence>MLKKIGGYTILVVIFLGIIYFFLPNYAQKAFLHLTADIDDYKIFENRTIAASNPKEWKLSPQYNQYEMGQTYQDELDSYETTAFLIVKDTALYYQQYFLGYDQNEISNSFSAAKSIVSLLVGIAIEEGKIESVFQPVSDFLDSFQEGEKSKIVIKDLLTMSSGIEWDEAYISPFSKTTDAYYGDDLKKIVNDLEVSDAPAKEFAYKSINTQILAEILESATGQSISDYAANRFWRKIGAEYDALWSLDKVGGMEKAFCCFNSTARDFARIGQLVLNNGSWNDEQVVPADYIEMATKPAQLTGSEKSIPHYGYQWWILNYKGKQIPYARGILGQYIFVLRDENAVVVRLGKSRSKLYTDEHPNDVYVYVEAAYELLK</sequence>
<dbReference type="EMBL" id="FXAW01000006">
    <property type="protein sequence ID" value="SMG42188.1"/>
    <property type="molecule type" value="Genomic_DNA"/>
</dbReference>
<dbReference type="OrthoDB" id="9773047at2"/>
<dbReference type="PANTHER" id="PTHR43283">
    <property type="entry name" value="BETA-LACTAMASE-RELATED"/>
    <property type="match status" value="1"/>
</dbReference>
<dbReference type="Gene3D" id="3.40.710.10">
    <property type="entry name" value="DD-peptidase/beta-lactamase superfamily"/>
    <property type="match status" value="1"/>
</dbReference>
<reference evidence="4" key="1">
    <citation type="submission" date="2017-04" db="EMBL/GenBank/DDBJ databases">
        <authorList>
            <person name="Varghese N."/>
            <person name="Submissions S."/>
        </authorList>
    </citation>
    <scope>NUCLEOTIDE SEQUENCE [LARGE SCALE GENOMIC DNA]</scope>
    <source>
        <strain evidence="4">DSM 4125</strain>
    </source>
</reference>
<dbReference type="PANTHER" id="PTHR43283:SF14">
    <property type="entry name" value="BLL8153 PROTEIN"/>
    <property type="match status" value="1"/>
</dbReference>
<dbReference type="InterPro" id="IPR012338">
    <property type="entry name" value="Beta-lactam/transpept-like"/>
</dbReference>
<organism evidence="3 4">
    <name type="scientific">Marivirga sericea</name>
    <dbReference type="NCBI Taxonomy" id="1028"/>
    <lineage>
        <taxon>Bacteria</taxon>
        <taxon>Pseudomonadati</taxon>
        <taxon>Bacteroidota</taxon>
        <taxon>Cytophagia</taxon>
        <taxon>Cytophagales</taxon>
        <taxon>Marivirgaceae</taxon>
        <taxon>Marivirga</taxon>
    </lineage>
</organism>
<evidence type="ECO:0000259" key="2">
    <source>
        <dbReference type="Pfam" id="PF00144"/>
    </source>
</evidence>
<keyword evidence="1" id="KW-0472">Membrane</keyword>
<accession>A0A1X7KL44</accession>
<dbReference type="InterPro" id="IPR001466">
    <property type="entry name" value="Beta-lactam-related"/>
</dbReference>
<dbReference type="Proteomes" id="UP000193804">
    <property type="component" value="Unassembled WGS sequence"/>
</dbReference>
<keyword evidence="4" id="KW-1185">Reference proteome</keyword>
<dbReference type="RefSeq" id="WP_085518034.1">
    <property type="nucleotide sequence ID" value="NZ_FXAW01000006.1"/>
</dbReference>
<dbReference type="Pfam" id="PF00144">
    <property type="entry name" value="Beta-lactamase"/>
    <property type="match status" value="1"/>
</dbReference>
<dbReference type="SUPFAM" id="SSF56601">
    <property type="entry name" value="beta-lactamase/transpeptidase-like"/>
    <property type="match status" value="1"/>
</dbReference>
<feature type="transmembrane region" description="Helical" evidence="1">
    <location>
        <begin position="5"/>
        <end position="23"/>
    </location>
</feature>
<dbReference type="STRING" id="1028.SAMN05661096_02872"/>
<feature type="domain" description="Beta-lactamase-related" evidence="2">
    <location>
        <begin position="81"/>
        <end position="349"/>
    </location>
</feature>
<dbReference type="AlphaFoldDB" id="A0A1X7KL44"/>
<gene>
    <name evidence="3" type="ORF">SAMN05661096_02872</name>
</gene>